<evidence type="ECO:0000313" key="2">
    <source>
        <dbReference type="EMBL" id="KAK1133375.1"/>
    </source>
</evidence>
<evidence type="ECO:0000313" key="3">
    <source>
        <dbReference type="Proteomes" id="UP001177670"/>
    </source>
</evidence>
<gene>
    <name evidence="2" type="ORF">K0M31_011190</name>
</gene>
<keyword evidence="3" id="KW-1185">Reference proteome</keyword>
<feature type="region of interest" description="Disordered" evidence="1">
    <location>
        <begin position="1"/>
        <end position="69"/>
    </location>
</feature>
<feature type="compositionally biased region" description="Basic and acidic residues" evidence="1">
    <location>
        <begin position="1"/>
        <end position="13"/>
    </location>
</feature>
<reference evidence="2" key="1">
    <citation type="submission" date="2021-10" db="EMBL/GenBank/DDBJ databases">
        <title>Melipona bicolor Genome sequencing and assembly.</title>
        <authorList>
            <person name="Araujo N.S."/>
            <person name="Arias M.C."/>
        </authorList>
    </citation>
    <scope>NUCLEOTIDE SEQUENCE</scope>
    <source>
        <strain evidence="2">USP_2M_L1-L4_2017</strain>
        <tissue evidence="2">Whole body</tissue>
    </source>
</reference>
<organism evidence="2 3">
    <name type="scientific">Melipona bicolor</name>
    <dbReference type="NCBI Taxonomy" id="60889"/>
    <lineage>
        <taxon>Eukaryota</taxon>
        <taxon>Metazoa</taxon>
        <taxon>Ecdysozoa</taxon>
        <taxon>Arthropoda</taxon>
        <taxon>Hexapoda</taxon>
        <taxon>Insecta</taxon>
        <taxon>Pterygota</taxon>
        <taxon>Neoptera</taxon>
        <taxon>Endopterygota</taxon>
        <taxon>Hymenoptera</taxon>
        <taxon>Apocrita</taxon>
        <taxon>Aculeata</taxon>
        <taxon>Apoidea</taxon>
        <taxon>Anthophila</taxon>
        <taxon>Apidae</taxon>
        <taxon>Melipona</taxon>
    </lineage>
</organism>
<comment type="caution">
    <text evidence="2">The sequence shown here is derived from an EMBL/GenBank/DDBJ whole genome shotgun (WGS) entry which is preliminary data.</text>
</comment>
<evidence type="ECO:0000256" key="1">
    <source>
        <dbReference type="SAM" id="MobiDB-lite"/>
    </source>
</evidence>
<sequence length="158" mass="17975">VARIKHDSRSGREGKRKQKGTVEEEREKGRKEKSKREKHTKGKAREAQQKQEEERCQNPVPGRKRRQTSDTRWLCAYLSASDGANTLVTGFNLRVNVHSSFFQTLVSKGVENDGEYSRNSIQLNDDFSQDRAGVDAIATPPSHPQDKLKTKRRGITLI</sequence>
<feature type="compositionally biased region" description="Basic and acidic residues" evidence="1">
    <location>
        <begin position="43"/>
        <end position="56"/>
    </location>
</feature>
<feature type="region of interest" description="Disordered" evidence="1">
    <location>
        <begin position="136"/>
        <end position="158"/>
    </location>
</feature>
<protein>
    <submittedName>
        <fullName evidence="2">Uncharacterized protein</fullName>
    </submittedName>
</protein>
<feature type="non-terminal residue" evidence="2">
    <location>
        <position position="1"/>
    </location>
</feature>
<feature type="compositionally biased region" description="Basic residues" evidence="1">
    <location>
        <begin position="149"/>
        <end position="158"/>
    </location>
</feature>
<accession>A0AA40G929</accession>
<feature type="compositionally biased region" description="Basic and acidic residues" evidence="1">
    <location>
        <begin position="20"/>
        <end position="30"/>
    </location>
</feature>
<dbReference type="EMBL" id="JAHYIQ010000003">
    <property type="protein sequence ID" value="KAK1133375.1"/>
    <property type="molecule type" value="Genomic_DNA"/>
</dbReference>
<dbReference type="Proteomes" id="UP001177670">
    <property type="component" value="Unassembled WGS sequence"/>
</dbReference>
<proteinExistence type="predicted"/>
<dbReference type="AlphaFoldDB" id="A0AA40G929"/>
<feature type="compositionally biased region" description="Basic residues" evidence="1">
    <location>
        <begin position="31"/>
        <end position="42"/>
    </location>
</feature>
<name>A0AA40G929_9HYME</name>